<organism evidence="3 4">
    <name type="scientific">Niallia nealsonii</name>
    <dbReference type="NCBI Taxonomy" id="115979"/>
    <lineage>
        <taxon>Bacteria</taxon>
        <taxon>Bacillati</taxon>
        <taxon>Bacillota</taxon>
        <taxon>Bacilli</taxon>
        <taxon>Bacillales</taxon>
        <taxon>Bacillaceae</taxon>
        <taxon>Niallia</taxon>
    </lineage>
</organism>
<evidence type="ECO:0000259" key="1">
    <source>
        <dbReference type="Pfam" id="PF17989"/>
    </source>
</evidence>
<evidence type="ECO:0000259" key="2">
    <source>
        <dbReference type="Pfam" id="PF22128"/>
    </source>
</evidence>
<dbReference type="Pfam" id="PF22128">
    <property type="entry name" value="Alp7A_like_C"/>
    <property type="match status" value="1"/>
</dbReference>
<proteinExistence type="predicted"/>
<dbReference type="OrthoDB" id="2956033at2"/>
<feature type="domain" description="Alp7A-like C-terminal" evidence="2">
    <location>
        <begin position="214"/>
        <end position="346"/>
    </location>
</feature>
<dbReference type="Proteomes" id="UP000233375">
    <property type="component" value="Unassembled WGS sequence"/>
</dbReference>
<reference evidence="3 4" key="1">
    <citation type="journal article" date="2003" name="Int. J. Syst. Evol. Microbiol.">
        <title>Bacillus nealsonii sp. nov., isolated from a spacecraft-assembly facility, whose spores are gamma-radiation resistant.</title>
        <authorList>
            <person name="Venkateswaran K."/>
            <person name="Kempf M."/>
            <person name="Chen F."/>
            <person name="Satomi M."/>
            <person name="Nicholson W."/>
            <person name="Kern R."/>
        </authorList>
    </citation>
    <scope>NUCLEOTIDE SEQUENCE [LARGE SCALE GENOMIC DNA]</scope>
    <source>
        <strain evidence="3 4">FO-92</strain>
    </source>
</reference>
<dbReference type="SUPFAM" id="SSF53067">
    <property type="entry name" value="Actin-like ATPase domain"/>
    <property type="match status" value="1"/>
</dbReference>
<dbReference type="CDD" id="cd24023">
    <property type="entry name" value="ASKHA_NBD_ParM_Alp7A-like"/>
    <property type="match status" value="1"/>
</dbReference>
<dbReference type="InterPro" id="IPR054368">
    <property type="entry name" value="Alp7A-like_C"/>
</dbReference>
<protein>
    <submittedName>
        <fullName evidence="3">Uncharacterized protein</fullName>
    </submittedName>
</protein>
<dbReference type="Pfam" id="PF17989">
    <property type="entry name" value="ALP_N"/>
    <property type="match status" value="1"/>
</dbReference>
<gene>
    <name evidence="3" type="ORF">CWS01_15225</name>
</gene>
<dbReference type="InterPro" id="IPR040607">
    <property type="entry name" value="ALP_N"/>
</dbReference>
<dbReference type="InterPro" id="IPR043129">
    <property type="entry name" value="ATPase_NBD"/>
</dbReference>
<keyword evidence="4" id="KW-1185">Reference proteome</keyword>
<evidence type="ECO:0000313" key="4">
    <source>
        <dbReference type="Proteomes" id="UP000233375"/>
    </source>
</evidence>
<sequence>MDRKNLFAVDIGNSWYKSLTYDYGTECQYQLPNAIAIFDEEFYEKPYDDDDVDFQENLIIEVKSPAIVDKREIYYIGKAAAKQRDVSLTAYHNQKATEDRTYILLFGLAAYHAVQLHHGENEIDYTIDQLAVSLPTTQFKEKKEIFKQRLLGTHTIIFHKVPGLAEPKEVVIKLKIEDVIVGAEGACAYLGLTHDIDTLAIKDDSLVNDSRKGIIIGDLGGDSIDFVGIKNNKPVSSVEGQTFGINPFLDNIIQKISKNEMYKFDSRAELEEKLAAGQSEWYVEPYAGVKKDISKYIIPQLKLMAVKYLEHFDRVRSTSNEIKGATRYIAVGGAAKLAQKQIQEAAVKWSERGRPIHLTFPENMEKLNVVGLMILAKMKQLKNEQEQNNTANLNFIKG</sequence>
<dbReference type="Gene3D" id="3.30.420.40">
    <property type="match status" value="2"/>
</dbReference>
<evidence type="ECO:0000313" key="3">
    <source>
        <dbReference type="EMBL" id="PKG22805.1"/>
    </source>
</evidence>
<dbReference type="AlphaFoldDB" id="A0A2N0YZY5"/>
<dbReference type="RefSeq" id="WP_101178053.1">
    <property type="nucleotide sequence ID" value="NZ_PISE01000033.1"/>
</dbReference>
<dbReference type="EMBL" id="PISE01000033">
    <property type="protein sequence ID" value="PKG22805.1"/>
    <property type="molecule type" value="Genomic_DNA"/>
</dbReference>
<name>A0A2N0YZY5_9BACI</name>
<comment type="caution">
    <text evidence="3">The sequence shown here is derived from an EMBL/GenBank/DDBJ whole genome shotgun (WGS) entry which is preliminary data.</text>
</comment>
<feature type="domain" description="Actin-like protein N-terminal" evidence="1">
    <location>
        <begin position="8"/>
        <end position="185"/>
    </location>
</feature>
<accession>A0A2N0YZY5</accession>